<dbReference type="PANTHER" id="PTHR13847:SF289">
    <property type="entry name" value="GLYCINE OXIDASE"/>
    <property type="match status" value="1"/>
</dbReference>
<dbReference type="Gene3D" id="3.50.50.60">
    <property type="entry name" value="FAD/NAD(P)-binding domain"/>
    <property type="match status" value="2"/>
</dbReference>
<keyword evidence="4" id="KW-1185">Reference proteome</keyword>
<dbReference type="Gene3D" id="3.30.9.10">
    <property type="entry name" value="D-Amino Acid Oxidase, subunit A, domain 2"/>
    <property type="match status" value="1"/>
</dbReference>
<evidence type="ECO:0000313" key="3">
    <source>
        <dbReference type="EMBL" id="RJF82276.1"/>
    </source>
</evidence>
<evidence type="ECO:0000259" key="2">
    <source>
        <dbReference type="Pfam" id="PF01266"/>
    </source>
</evidence>
<dbReference type="PANTHER" id="PTHR13847">
    <property type="entry name" value="SARCOSINE DEHYDROGENASE-RELATED"/>
    <property type="match status" value="1"/>
</dbReference>
<organism evidence="3 4">
    <name type="scientific">Azospirillum cavernae</name>
    <dbReference type="NCBI Taxonomy" id="2320860"/>
    <lineage>
        <taxon>Bacteria</taxon>
        <taxon>Pseudomonadati</taxon>
        <taxon>Pseudomonadota</taxon>
        <taxon>Alphaproteobacteria</taxon>
        <taxon>Rhodospirillales</taxon>
        <taxon>Azospirillaceae</taxon>
        <taxon>Azospirillum</taxon>
    </lineage>
</organism>
<dbReference type="InterPro" id="IPR006076">
    <property type="entry name" value="FAD-dep_OxRdtase"/>
</dbReference>
<dbReference type="GO" id="GO:0016491">
    <property type="term" value="F:oxidoreductase activity"/>
    <property type="evidence" value="ECO:0007669"/>
    <property type="project" value="UniProtKB-KW"/>
</dbReference>
<sequence length="415" mass="43231">MHILVVGGGIIGVAAAHALLDNGHAVTILDRTGFGAEASGRNAGWIAHNDILPLAGPKAWRNLPRWLADPLGPLTIRPSYAPRILPWMLRFAASSTPRRIEASTLAIAALNGASLPAWRRRLDALDLGGLLRPRGQLSVWTDPAAFARFPALAERQRGFGVSVDILSAAQVAALEPAFARAAAAGTIVGGALYPDGPHVADPALLTETLGKMALERGARLVNAQIQGFEDAAGRVTARCDGGVSITADRAVLALGAWSKPLAAMVGDAVPLDTERGYNVTTAPGALGLSRPVMYEGHGFVTSPLDSGDRIGGAVEFAGLDAPPNYARVDALLGKLRRFLPELGAVEGVRRLCFRPSIPDSLPVIGPASRLPAVIHAFGHGHYGLTQAAVTAELVAALIDGKSPALPLAPYAPTRF</sequence>
<dbReference type="Pfam" id="PF01266">
    <property type="entry name" value="DAO"/>
    <property type="match status" value="1"/>
</dbReference>
<dbReference type="SUPFAM" id="SSF54373">
    <property type="entry name" value="FAD-linked reductases, C-terminal domain"/>
    <property type="match status" value="1"/>
</dbReference>
<dbReference type="GO" id="GO:0005737">
    <property type="term" value="C:cytoplasm"/>
    <property type="evidence" value="ECO:0007669"/>
    <property type="project" value="TreeGrafter"/>
</dbReference>
<gene>
    <name evidence="3" type="ORF">D3877_19725</name>
</gene>
<reference evidence="3 4" key="1">
    <citation type="submission" date="2018-09" db="EMBL/GenBank/DDBJ databases">
        <authorList>
            <person name="Zhu H."/>
        </authorList>
    </citation>
    <scope>NUCLEOTIDE SEQUENCE [LARGE SCALE GENOMIC DNA]</scope>
    <source>
        <strain evidence="3 4">K2W22B-5</strain>
    </source>
</reference>
<proteinExistence type="predicted"/>
<accession>A0A418VYQ1</accession>
<dbReference type="InterPro" id="IPR036188">
    <property type="entry name" value="FAD/NAD-bd_sf"/>
</dbReference>
<comment type="caution">
    <text evidence="3">The sequence shown here is derived from an EMBL/GenBank/DDBJ whole genome shotgun (WGS) entry which is preliminary data.</text>
</comment>
<feature type="domain" description="FAD dependent oxidoreductase" evidence="2">
    <location>
        <begin position="3"/>
        <end position="397"/>
    </location>
</feature>
<keyword evidence="1" id="KW-0560">Oxidoreductase</keyword>
<dbReference type="AlphaFoldDB" id="A0A418VYQ1"/>
<dbReference type="Proteomes" id="UP000283458">
    <property type="component" value="Unassembled WGS sequence"/>
</dbReference>
<evidence type="ECO:0000313" key="4">
    <source>
        <dbReference type="Proteomes" id="UP000283458"/>
    </source>
</evidence>
<dbReference type="RefSeq" id="WP_119832357.1">
    <property type="nucleotide sequence ID" value="NZ_QYUL01000002.1"/>
</dbReference>
<dbReference type="OrthoDB" id="9805337at2"/>
<dbReference type="SUPFAM" id="SSF51905">
    <property type="entry name" value="FAD/NAD(P)-binding domain"/>
    <property type="match status" value="1"/>
</dbReference>
<protein>
    <submittedName>
        <fullName evidence="3">FAD-binding oxidoreductase</fullName>
    </submittedName>
</protein>
<evidence type="ECO:0000256" key="1">
    <source>
        <dbReference type="ARBA" id="ARBA00023002"/>
    </source>
</evidence>
<dbReference type="EMBL" id="QYUL01000002">
    <property type="protein sequence ID" value="RJF82276.1"/>
    <property type="molecule type" value="Genomic_DNA"/>
</dbReference>
<name>A0A418VYQ1_9PROT</name>